<proteinExistence type="predicted"/>
<feature type="compositionally biased region" description="Basic residues" evidence="2">
    <location>
        <begin position="286"/>
        <end position="295"/>
    </location>
</feature>
<dbReference type="Pfam" id="PF00013">
    <property type="entry name" value="KH_1"/>
    <property type="match status" value="1"/>
</dbReference>
<feature type="region of interest" description="Disordered" evidence="2">
    <location>
        <begin position="359"/>
        <end position="427"/>
    </location>
</feature>
<dbReference type="EMBL" id="CAUYUJ010016865">
    <property type="protein sequence ID" value="CAK0869601.1"/>
    <property type="molecule type" value="Genomic_DNA"/>
</dbReference>
<dbReference type="Proteomes" id="UP001189429">
    <property type="component" value="Unassembled WGS sequence"/>
</dbReference>
<accession>A0ABN9VCE7</accession>
<feature type="compositionally biased region" description="Low complexity" evidence="2">
    <location>
        <begin position="393"/>
        <end position="403"/>
    </location>
</feature>
<dbReference type="InterPro" id="IPR036612">
    <property type="entry name" value="KH_dom_type_1_sf"/>
</dbReference>
<feature type="compositionally biased region" description="Basic and acidic residues" evidence="2">
    <location>
        <begin position="119"/>
        <end position="138"/>
    </location>
</feature>
<dbReference type="PROSITE" id="PS50084">
    <property type="entry name" value="KH_TYPE_1"/>
    <property type="match status" value="1"/>
</dbReference>
<feature type="compositionally biased region" description="Basic and acidic residues" evidence="2">
    <location>
        <begin position="274"/>
        <end position="285"/>
    </location>
</feature>
<dbReference type="CDD" id="cd00105">
    <property type="entry name" value="KH-I"/>
    <property type="match status" value="1"/>
</dbReference>
<evidence type="ECO:0000259" key="3">
    <source>
        <dbReference type="SMART" id="SM00322"/>
    </source>
</evidence>
<evidence type="ECO:0000256" key="1">
    <source>
        <dbReference type="PROSITE-ProRule" id="PRU00117"/>
    </source>
</evidence>
<evidence type="ECO:0000313" key="4">
    <source>
        <dbReference type="EMBL" id="CAK0869601.1"/>
    </source>
</evidence>
<dbReference type="SUPFAM" id="SSF54791">
    <property type="entry name" value="Eukaryotic type KH-domain (KH-domain type I)"/>
    <property type="match status" value="1"/>
</dbReference>
<protein>
    <recommendedName>
        <fullName evidence="3">K Homology domain-containing protein</fullName>
    </recommendedName>
</protein>
<sequence length="427" mass="46440">MCTTSPLCRVFPAVAEFCSLRFDEVDTTEQMGLTCRMLATLKSFAHDVTYWEEGVKIDEPAFTLLGLDEVAQFALLRTAERAAALVDERCWREAYQALCAARPWVSSEPDSGPAQEQRAGAEAELARVEARARRESGEPRGPPRTGPCGGSAAGGPPAAGSVAVVVRLPAGGAGRVLGPHAATVTALQAETGARVWLDRASDEAHVSGTPEAVEAVRRGIRFLLTPVRGEDRGRHVAQARAAALEEGVRPDHVPVLPERHLQQGQRVPFPARARPAEQRRRGDARQHRRRAARRHQREEQQGRGQGRSAGPPSHGLGRRQASEGRRRFGKPERDLAGECPDVAYRVQSHSELSWTCVPCGGGGASRRRRSPSATTRPPGCTGWAPRGPTSRCARAPTAWTGTRRGTRSRSRPAFSWLRQQRRHLAPA</sequence>
<reference evidence="4" key="1">
    <citation type="submission" date="2023-10" db="EMBL/GenBank/DDBJ databases">
        <authorList>
            <person name="Chen Y."/>
            <person name="Shah S."/>
            <person name="Dougan E. K."/>
            <person name="Thang M."/>
            <person name="Chan C."/>
        </authorList>
    </citation>
    <scope>NUCLEOTIDE SEQUENCE [LARGE SCALE GENOMIC DNA]</scope>
</reference>
<evidence type="ECO:0000313" key="5">
    <source>
        <dbReference type="Proteomes" id="UP001189429"/>
    </source>
</evidence>
<comment type="caution">
    <text evidence="4">The sequence shown here is derived from an EMBL/GenBank/DDBJ whole genome shotgun (WGS) entry which is preliminary data.</text>
</comment>
<dbReference type="InterPro" id="IPR004087">
    <property type="entry name" value="KH_dom"/>
</dbReference>
<keyword evidence="1" id="KW-0694">RNA-binding</keyword>
<feature type="region of interest" description="Disordered" evidence="2">
    <location>
        <begin position="259"/>
        <end position="335"/>
    </location>
</feature>
<feature type="compositionally biased region" description="Basic and acidic residues" evidence="2">
    <location>
        <begin position="320"/>
        <end position="335"/>
    </location>
</feature>
<dbReference type="Gene3D" id="3.30.1370.10">
    <property type="entry name" value="K Homology domain, type 1"/>
    <property type="match status" value="1"/>
</dbReference>
<feature type="domain" description="K Homology" evidence="3">
    <location>
        <begin position="160"/>
        <end position="225"/>
    </location>
</feature>
<gene>
    <name evidence="4" type="ORF">PCOR1329_LOCUS55903</name>
</gene>
<dbReference type="InterPro" id="IPR004088">
    <property type="entry name" value="KH_dom_type_1"/>
</dbReference>
<keyword evidence="5" id="KW-1185">Reference proteome</keyword>
<name>A0ABN9VCE7_9DINO</name>
<organism evidence="4 5">
    <name type="scientific">Prorocentrum cordatum</name>
    <dbReference type="NCBI Taxonomy" id="2364126"/>
    <lineage>
        <taxon>Eukaryota</taxon>
        <taxon>Sar</taxon>
        <taxon>Alveolata</taxon>
        <taxon>Dinophyceae</taxon>
        <taxon>Prorocentrales</taxon>
        <taxon>Prorocentraceae</taxon>
        <taxon>Prorocentrum</taxon>
    </lineage>
</organism>
<feature type="region of interest" description="Disordered" evidence="2">
    <location>
        <begin position="104"/>
        <end position="156"/>
    </location>
</feature>
<evidence type="ECO:0000256" key="2">
    <source>
        <dbReference type="SAM" id="MobiDB-lite"/>
    </source>
</evidence>
<dbReference type="SMART" id="SM00322">
    <property type="entry name" value="KH"/>
    <property type="match status" value="1"/>
</dbReference>